<dbReference type="Gene3D" id="3.90.1300.10">
    <property type="entry name" value="Amidase signature (AS) domain"/>
    <property type="match status" value="1"/>
</dbReference>
<dbReference type="EMBL" id="CP014060">
    <property type="protein sequence ID" value="AMG35806.1"/>
    <property type="molecule type" value="Genomic_DNA"/>
</dbReference>
<dbReference type="Pfam" id="PF01425">
    <property type="entry name" value="Amidase"/>
    <property type="match status" value="2"/>
</dbReference>
<evidence type="ECO:0000259" key="1">
    <source>
        <dbReference type="Pfam" id="PF01425"/>
    </source>
</evidence>
<sequence length="459" mass="47652">MNPQSNTAPALAVEPGFFAGRRLADLQDAMRQGALDAEALVRHAAAAIERLNPVVNAFVHVDVEAALAAARALDAERARGQVRGPLHGIPVAIKDNVDTGDMPTTMGAAHFLGHRPEADAECVALLRAAGAIVIGKTLTHEFAYGPTGDRSVQGASRNPWRTSQITGGSSAGSAAAVAAGMVPVALGTDTGGSVRVPSALCGLVGFKPTHGRVSARGLFPLAPSIEDAGVLANHVEDAQVFMQALTGGAIGLGADPGSAAPRMMWVPNAPFAIDDATVTACARAAAERFGGVLLDGAEVTRHARALQAALGAVQRSEAYEVHAERVEQEPGKYDPEVLERLRASRPVQGWEYVRALKTRAHLRTVFAGIFERVDVLALPAVAITAPALQQRSVAGPGSAGVRETLLGLTNPWNLLGLPAIALPAGWVDGLPVGLQLVAADGADERLLALAARHWRRPEA</sequence>
<evidence type="ECO:0000313" key="2">
    <source>
        <dbReference type="EMBL" id="AMG35806.1"/>
    </source>
</evidence>
<dbReference type="InterPro" id="IPR023631">
    <property type="entry name" value="Amidase_dom"/>
</dbReference>
<dbReference type="InterPro" id="IPR036928">
    <property type="entry name" value="AS_sf"/>
</dbReference>
<dbReference type="PANTHER" id="PTHR11895:SF176">
    <property type="entry name" value="AMIDASE AMID-RELATED"/>
    <property type="match status" value="1"/>
</dbReference>
<dbReference type="SUPFAM" id="SSF75304">
    <property type="entry name" value="Amidase signature (AS) enzymes"/>
    <property type="match status" value="1"/>
</dbReference>
<dbReference type="InterPro" id="IPR000120">
    <property type="entry name" value="Amidase"/>
</dbReference>
<organism evidence="2 3">
    <name type="scientific">Alcaligenes xylosoxydans xylosoxydans</name>
    <name type="common">Achromobacter xylosoxidans</name>
    <dbReference type="NCBI Taxonomy" id="85698"/>
    <lineage>
        <taxon>Bacteria</taxon>
        <taxon>Pseudomonadati</taxon>
        <taxon>Pseudomonadota</taxon>
        <taxon>Betaproteobacteria</taxon>
        <taxon>Burkholderiales</taxon>
        <taxon>Alcaligenaceae</taxon>
        <taxon>Achromobacter</taxon>
    </lineage>
</organism>
<dbReference type="RefSeq" id="WP_061071606.1">
    <property type="nucleotide sequence ID" value="NZ_CP014060.2"/>
</dbReference>
<feature type="domain" description="Amidase" evidence="1">
    <location>
        <begin position="40"/>
        <end position="247"/>
    </location>
</feature>
<feature type="domain" description="Amidase" evidence="1">
    <location>
        <begin position="345"/>
        <end position="447"/>
    </location>
</feature>
<evidence type="ECO:0000313" key="3">
    <source>
        <dbReference type="Proteomes" id="UP000060602"/>
    </source>
</evidence>
<reference evidence="3" key="1">
    <citation type="submission" date="2015-12" db="EMBL/GenBank/DDBJ databases">
        <title>FDA dAtabase for Regulatory Grade micrObial Sequences (FDA-ARGOS): Supporting development and validation of Infectious Disease Dx tests.</title>
        <authorList>
            <person name="Case J."/>
            <person name="Tallon L."/>
            <person name="Sadzewicz L."/>
            <person name="Sengamalay N."/>
            <person name="Ott S."/>
            <person name="Godinez A."/>
            <person name="Nagaraj S."/>
            <person name="Nadendla S."/>
            <person name="Sichtig H."/>
        </authorList>
    </citation>
    <scope>NUCLEOTIDE SEQUENCE [LARGE SCALE GENOMIC DNA]</scope>
    <source>
        <strain evidence="3">FDAARGOS_147</strain>
    </source>
</reference>
<dbReference type="AlphaFoldDB" id="A0A0X8NWV1"/>
<protein>
    <submittedName>
        <fullName evidence="2">Amidase</fullName>
    </submittedName>
</protein>
<gene>
    <name evidence="2" type="ORF">AL504_07025</name>
</gene>
<accession>A0A0X8NWV1</accession>
<name>A0A0X8NWV1_ALCXX</name>
<dbReference type="Proteomes" id="UP000060602">
    <property type="component" value="Chromosome"/>
</dbReference>
<dbReference type="PANTHER" id="PTHR11895">
    <property type="entry name" value="TRANSAMIDASE"/>
    <property type="match status" value="1"/>
</dbReference>
<dbReference type="GO" id="GO:0003824">
    <property type="term" value="F:catalytic activity"/>
    <property type="evidence" value="ECO:0007669"/>
    <property type="project" value="InterPro"/>
</dbReference>
<proteinExistence type="predicted"/>